<evidence type="ECO:0008006" key="3">
    <source>
        <dbReference type="Google" id="ProtNLM"/>
    </source>
</evidence>
<dbReference type="PANTHER" id="PTHR38436:SF3">
    <property type="entry name" value="CARBOXYMETHYLENEBUTENOLIDASE-RELATED"/>
    <property type="match status" value="1"/>
</dbReference>
<keyword evidence="2" id="KW-1185">Reference proteome</keyword>
<dbReference type="Pfam" id="PF07366">
    <property type="entry name" value="SnoaL"/>
    <property type="match status" value="1"/>
</dbReference>
<dbReference type="GO" id="GO:0030638">
    <property type="term" value="P:polyketide metabolic process"/>
    <property type="evidence" value="ECO:0007669"/>
    <property type="project" value="InterPro"/>
</dbReference>
<name>A0AAW0GSN5_9APHY</name>
<dbReference type="Gene3D" id="3.10.450.50">
    <property type="match status" value="1"/>
</dbReference>
<accession>A0AAW0GSN5</accession>
<gene>
    <name evidence="1" type="ORF">QCA50_002140</name>
</gene>
<dbReference type="AlphaFoldDB" id="A0AAW0GSN5"/>
<dbReference type="EMBL" id="JASBNA010000002">
    <property type="protein sequence ID" value="KAK7694952.1"/>
    <property type="molecule type" value="Genomic_DNA"/>
</dbReference>
<dbReference type="PANTHER" id="PTHR38436">
    <property type="entry name" value="POLYKETIDE CYCLASE SNOAL-LIKE DOMAIN"/>
    <property type="match status" value="1"/>
</dbReference>
<proteinExistence type="predicted"/>
<dbReference type="InterPro" id="IPR009959">
    <property type="entry name" value="Cyclase_SnoaL-like"/>
</dbReference>
<reference evidence="1 2" key="1">
    <citation type="submission" date="2022-09" db="EMBL/GenBank/DDBJ databases">
        <authorList>
            <person name="Palmer J.M."/>
        </authorList>
    </citation>
    <scope>NUCLEOTIDE SEQUENCE [LARGE SCALE GENOMIC DNA]</scope>
    <source>
        <strain evidence="1 2">DSM 7382</strain>
    </source>
</reference>
<dbReference type="SUPFAM" id="SSF54427">
    <property type="entry name" value="NTF2-like"/>
    <property type="match status" value="1"/>
</dbReference>
<comment type="caution">
    <text evidence="1">The sequence shown here is derived from an EMBL/GenBank/DDBJ whole genome shotgun (WGS) entry which is preliminary data.</text>
</comment>
<evidence type="ECO:0000313" key="1">
    <source>
        <dbReference type="EMBL" id="KAK7694952.1"/>
    </source>
</evidence>
<evidence type="ECO:0000313" key="2">
    <source>
        <dbReference type="Proteomes" id="UP001385951"/>
    </source>
</evidence>
<dbReference type="Proteomes" id="UP001385951">
    <property type="component" value="Unassembled WGS sequence"/>
</dbReference>
<protein>
    <recommendedName>
        <fullName evidence="3">NTF2-like protein</fullName>
    </recommendedName>
</protein>
<organism evidence="1 2">
    <name type="scientific">Cerrena zonata</name>
    <dbReference type="NCBI Taxonomy" id="2478898"/>
    <lineage>
        <taxon>Eukaryota</taxon>
        <taxon>Fungi</taxon>
        <taxon>Dikarya</taxon>
        <taxon>Basidiomycota</taxon>
        <taxon>Agaricomycotina</taxon>
        <taxon>Agaricomycetes</taxon>
        <taxon>Polyporales</taxon>
        <taxon>Cerrenaceae</taxon>
        <taxon>Cerrena</taxon>
    </lineage>
</organism>
<sequence length="402" mass="44277">MVLSYPNTVTSVASPATLLILVDSDQNGWCKQFSEEGYNVIHVPYRASSLESNVLQEVKEASDTIADGADWGLITYGLQTGHFRGIAATLGSKAQSSLKASIHFCPKIPDGQEALLRNEKDEYIPTIFHLASSQEDLFASLTLLSEPDALGYKLTTSSYSPISVYSYPKVSDSPPFPYSLKAPALVVAGETSTANPYVRSATGISYTRTLDLLKRTLGPHYDLEKLWEKHTYYEFGERNALKTMSTMVATPYVNHVATMTGGVGFEHLARFYKYHFTGESVTPPDTELITVSRTVGADRIIDEMIFKCTHTTEIDYFLPGIKPTGKPLEIALVGVVAFRGDKLTFEHIYWDQASLLVQLGLLDPSNLPVAGIEVARKVVDPFGMPSNTLMARWKESEGLPID</sequence>
<dbReference type="InterPro" id="IPR032710">
    <property type="entry name" value="NTF2-like_dom_sf"/>
</dbReference>